<dbReference type="Proteomes" id="UP000265618">
    <property type="component" value="Unassembled WGS sequence"/>
</dbReference>
<evidence type="ECO:0000313" key="2">
    <source>
        <dbReference type="EMBL" id="GCA64257.1"/>
    </source>
</evidence>
<feature type="compositionally biased region" description="Polar residues" evidence="1">
    <location>
        <begin position="15"/>
        <end position="27"/>
    </location>
</feature>
<keyword evidence="3" id="KW-1185">Reference proteome</keyword>
<feature type="region of interest" description="Disordered" evidence="1">
    <location>
        <begin position="1"/>
        <end position="35"/>
    </location>
</feature>
<feature type="compositionally biased region" description="Basic residues" evidence="1">
    <location>
        <begin position="1"/>
        <end position="11"/>
    </location>
</feature>
<evidence type="ECO:0000256" key="1">
    <source>
        <dbReference type="SAM" id="MobiDB-lite"/>
    </source>
</evidence>
<protein>
    <submittedName>
        <fullName evidence="2">Uncharacterized protein</fullName>
    </submittedName>
</protein>
<evidence type="ECO:0000313" key="3">
    <source>
        <dbReference type="Proteomes" id="UP000265618"/>
    </source>
</evidence>
<proteinExistence type="predicted"/>
<gene>
    <name evidence="2" type="ORF">KIPB_013746</name>
</gene>
<feature type="non-terminal residue" evidence="2">
    <location>
        <position position="64"/>
    </location>
</feature>
<comment type="caution">
    <text evidence="2">The sequence shown here is derived from an EMBL/GenBank/DDBJ whole genome shotgun (WGS) entry which is preliminary data.</text>
</comment>
<accession>A0A391NSS0</accession>
<sequence length="64" mass="6913">MGRKGKNKGKGRPAQAQSKQGKSQTQGNEKDPEAAVVSVAETMYANHCAMRPRDWRAAGTEDPV</sequence>
<reference evidence="2 3" key="1">
    <citation type="journal article" date="2018" name="PLoS ONE">
        <title>The draft genome of Kipferlia bialata reveals reductive genome evolution in fornicate parasites.</title>
        <authorList>
            <person name="Tanifuji G."/>
            <person name="Takabayashi S."/>
            <person name="Kume K."/>
            <person name="Takagi M."/>
            <person name="Nakayama T."/>
            <person name="Kamikawa R."/>
            <person name="Inagaki Y."/>
            <person name="Hashimoto T."/>
        </authorList>
    </citation>
    <scope>NUCLEOTIDE SEQUENCE [LARGE SCALE GENOMIC DNA]</scope>
    <source>
        <strain evidence="2">NY0173</strain>
    </source>
</reference>
<name>A0A391NSS0_9EUKA</name>
<dbReference type="AlphaFoldDB" id="A0A391NSS0"/>
<dbReference type="EMBL" id="BDIP01006696">
    <property type="protein sequence ID" value="GCA64257.1"/>
    <property type="molecule type" value="Genomic_DNA"/>
</dbReference>
<organism evidence="2 3">
    <name type="scientific">Kipferlia bialata</name>
    <dbReference type="NCBI Taxonomy" id="797122"/>
    <lineage>
        <taxon>Eukaryota</taxon>
        <taxon>Metamonada</taxon>
        <taxon>Carpediemonas-like organisms</taxon>
        <taxon>Kipferlia</taxon>
    </lineage>
</organism>